<dbReference type="PANTHER" id="PTHR40621">
    <property type="entry name" value="TRANSCRIPTION FACTOR KAPC-RELATED"/>
    <property type="match status" value="1"/>
</dbReference>
<feature type="region of interest" description="Disordered" evidence="3">
    <location>
        <begin position="183"/>
        <end position="229"/>
    </location>
</feature>
<dbReference type="EMBL" id="JAVFHQ010000018">
    <property type="protein sequence ID" value="KAK4545696.1"/>
    <property type="molecule type" value="Genomic_DNA"/>
</dbReference>
<reference evidence="5 6" key="1">
    <citation type="submission" date="2021-11" db="EMBL/GenBank/DDBJ databases">
        <title>Black yeast isolated from Biological Soil Crust.</title>
        <authorList>
            <person name="Kurbessoian T."/>
        </authorList>
    </citation>
    <scope>NUCLEOTIDE SEQUENCE [LARGE SCALE GENOMIC DNA]</scope>
    <source>
        <strain evidence="5 6">CCFEE 5522</strain>
    </source>
</reference>
<comment type="subcellular location">
    <subcellularLocation>
        <location evidence="1">Nucleus</location>
    </subcellularLocation>
</comment>
<keyword evidence="2" id="KW-0539">Nucleus</keyword>
<accession>A0AAV9JMH8</accession>
<dbReference type="AlphaFoldDB" id="A0AAV9JMH8"/>
<feature type="compositionally biased region" description="Low complexity" evidence="3">
    <location>
        <begin position="41"/>
        <end position="58"/>
    </location>
</feature>
<dbReference type="PROSITE" id="PS50217">
    <property type="entry name" value="BZIP"/>
    <property type="match status" value="1"/>
</dbReference>
<sequence length="415" mass="46259">MVQVLTSRYHYRCDLELARPTTSFVSILRKRPLSAERDSKPLVSALSSSTSPVAAASSIGDGSQSSEKSPLGNLGFLKNLNPDKKATKDGQPPKRRGPKPDSKPALTRRQELNRQAQRTHRERKEMYIKALEQEVLRLKEAFSNASRERNAIAEENHRLKELLAAHGIAYDFESAPIKFQRENSGYMPSSSGSISGSYPPPSGSDGTNFSPSHPMPGQPPNGLPLTQPHMQSMAQLPNNSLDYDQIGIDFVLTLEHPCMDHMQYLIVRSHNVEGQPMHHPMENPDDSEHEHMSGHALMSTAPPHSHIMNTPGEKYPFQMPMDLGTEGLAKLLDLSNRLPFDHYTEITPIMAWTCILRHERCNELTKDDIKSVKDDLGTKVRCYGFGAVLEEFELHDALEAVFAKKAPVPAPQFAV</sequence>
<dbReference type="InterPro" id="IPR004827">
    <property type="entry name" value="bZIP"/>
</dbReference>
<gene>
    <name evidence="5" type="ORF">LTR36_002650</name>
</gene>
<proteinExistence type="predicted"/>
<feature type="compositionally biased region" description="Pro residues" evidence="3">
    <location>
        <begin position="213"/>
        <end position="222"/>
    </location>
</feature>
<comment type="caution">
    <text evidence="5">The sequence shown here is derived from an EMBL/GenBank/DDBJ whole genome shotgun (WGS) entry which is preliminary data.</text>
</comment>
<dbReference type="Proteomes" id="UP001324427">
    <property type="component" value="Unassembled WGS sequence"/>
</dbReference>
<keyword evidence="6" id="KW-1185">Reference proteome</keyword>
<dbReference type="GO" id="GO:0000976">
    <property type="term" value="F:transcription cis-regulatory region binding"/>
    <property type="evidence" value="ECO:0007669"/>
    <property type="project" value="InterPro"/>
</dbReference>
<evidence type="ECO:0000256" key="2">
    <source>
        <dbReference type="ARBA" id="ARBA00023242"/>
    </source>
</evidence>
<feature type="compositionally biased region" description="Basic and acidic residues" evidence="3">
    <location>
        <begin position="81"/>
        <end position="112"/>
    </location>
</feature>
<feature type="domain" description="BZIP" evidence="4">
    <location>
        <begin position="108"/>
        <end position="166"/>
    </location>
</feature>
<evidence type="ECO:0000259" key="4">
    <source>
        <dbReference type="PROSITE" id="PS50217"/>
    </source>
</evidence>
<dbReference type="InterPro" id="IPR046347">
    <property type="entry name" value="bZIP_sf"/>
</dbReference>
<organism evidence="5 6">
    <name type="scientific">Oleoguttula mirabilis</name>
    <dbReference type="NCBI Taxonomy" id="1507867"/>
    <lineage>
        <taxon>Eukaryota</taxon>
        <taxon>Fungi</taxon>
        <taxon>Dikarya</taxon>
        <taxon>Ascomycota</taxon>
        <taxon>Pezizomycotina</taxon>
        <taxon>Dothideomycetes</taxon>
        <taxon>Dothideomycetidae</taxon>
        <taxon>Mycosphaerellales</taxon>
        <taxon>Teratosphaeriaceae</taxon>
        <taxon>Oleoguttula</taxon>
    </lineage>
</organism>
<dbReference type="PANTHER" id="PTHR40621:SF6">
    <property type="entry name" value="AP-1-LIKE TRANSCRIPTION FACTOR YAP1-RELATED"/>
    <property type="match status" value="1"/>
</dbReference>
<dbReference type="Gene3D" id="1.20.5.170">
    <property type="match status" value="1"/>
</dbReference>
<evidence type="ECO:0000313" key="5">
    <source>
        <dbReference type="EMBL" id="KAK4545696.1"/>
    </source>
</evidence>
<feature type="compositionally biased region" description="Low complexity" evidence="3">
    <location>
        <begin position="184"/>
        <end position="197"/>
    </location>
</feature>
<evidence type="ECO:0000256" key="3">
    <source>
        <dbReference type="SAM" id="MobiDB-lite"/>
    </source>
</evidence>
<dbReference type="SMART" id="SM00338">
    <property type="entry name" value="BRLZ"/>
    <property type="match status" value="1"/>
</dbReference>
<evidence type="ECO:0000313" key="6">
    <source>
        <dbReference type="Proteomes" id="UP001324427"/>
    </source>
</evidence>
<dbReference type="CDD" id="cd14688">
    <property type="entry name" value="bZIP_YAP"/>
    <property type="match status" value="1"/>
</dbReference>
<evidence type="ECO:0000256" key="1">
    <source>
        <dbReference type="ARBA" id="ARBA00004123"/>
    </source>
</evidence>
<dbReference type="SUPFAM" id="SSF57959">
    <property type="entry name" value="Leucine zipper domain"/>
    <property type="match status" value="1"/>
</dbReference>
<dbReference type="GO" id="GO:0090575">
    <property type="term" value="C:RNA polymerase II transcription regulator complex"/>
    <property type="evidence" value="ECO:0007669"/>
    <property type="project" value="TreeGrafter"/>
</dbReference>
<feature type="region of interest" description="Disordered" evidence="3">
    <location>
        <begin position="32"/>
        <end position="121"/>
    </location>
</feature>
<protein>
    <recommendedName>
        <fullName evidence="4">BZIP domain-containing protein</fullName>
    </recommendedName>
</protein>
<dbReference type="GO" id="GO:0001228">
    <property type="term" value="F:DNA-binding transcription activator activity, RNA polymerase II-specific"/>
    <property type="evidence" value="ECO:0007669"/>
    <property type="project" value="TreeGrafter"/>
</dbReference>
<name>A0AAV9JMH8_9PEZI</name>
<dbReference type="InterPro" id="IPR050936">
    <property type="entry name" value="AP-1-like"/>
</dbReference>